<dbReference type="InterPro" id="IPR017756">
    <property type="entry name" value="TM_Gly-Cys-Arg_CS"/>
</dbReference>
<dbReference type="Gene3D" id="2.60.40.3010">
    <property type="match status" value="2"/>
</dbReference>
<dbReference type="NCBIfam" id="NF038112">
    <property type="entry name" value="myxo_dep_M36"/>
    <property type="match status" value="1"/>
</dbReference>
<feature type="chain" id="PRO_5046445808" evidence="12">
    <location>
        <begin position="23"/>
        <end position="1690"/>
    </location>
</feature>
<evidence type="ECO:0000256" key="8">
    <source>
        <dbReference type="ARBA" id="ARBA00022833"/>
    </source>
</evidence>
<evidence type="ECO:0000256" key="7">
    <source>
        <dbReference type="ARBA" id="ARBA00022801"/>
    </source>
</evidence>
<dbReference type="InterPro" id="IPR046450">
    <property type="entry name" value="PA_dom_sf"/>
</dbReference>
<comment type="cofactor">
    <cofactor evidence="1">
        <name>Zn(2+)</name>
        <dbReference type="ChEBI" id="CHEBI:29105"/>
    </cofactor>
</comment>
<dbReference type="PANTHER" id="PTHR33478:SF1">
    <property type="entry name" value="EXTRACELLULAR METALLOPROTEINASE MEP"/>
    <property type="match status" value="1"/>
</dbReference>
<feature type="region of interest" description="Disordered" evidence="11">
    <location>
        <begin position="37"/>
        <end position="57"/>
    </location>
</feature>
<dbReference type="Pfam" id="PF02128">
    <property type="entry name" value="Peptidase_M36"/>
    <property type="match status" value="1"/>
</dbReference>
<feature type="region of interest" description="Disordered" evidence="11">
    <location>
        <begin position="298"/>
        <end position="321"/>
    </location>
</feature>
<organism evidence="15 16">
    <name type="scientific">Myxococcus fulvus</name>
    <dbReference type="NCBI Taxonomy" id="33"/>
    <lineage>
        <taxon>Bacteria</taxon>
        <taxon>Pseudomonadati</taxon>
        <taxon>Myxococcota</taxon>
        <taxon>Myxococcia</taxon>
        <taxon>Myxococcales</taxon>
        <taxon>Cystobacterineae</taxon>
        <taxon>Myxococcaceae</taxon>
        <taxon>Myxococcus</taxon>
    </lineage>
</organism>
<feature type="domain" description="Dystroglycan-type cadherin-like" evidence="14">
    <location>
        <begin position="1193"/>
        <end position="1286"/>
    </location>
</feature>
<accession>A0ABY1C978</accession>
<feature type="signal peptide" evidence="12">
    <location>
        <begin position="1"/>
        <end position="22"/>
    </location>
</feature>
<dbReference type="SMART" id="SM00089">
    <property type="entry name" value="PKD"/>
    <property type="match status" value="4"/>
</dbReference>
<dbReference type="NCBIfam" id="TIGR03382">
    <property type="entry name" value="GC_trans_RRR"/>
    <property type="match status" value="1"/>
</dbReference>
<evidence type="ECO:0000256" key="12">
    <source>
        <dbReference type="SAM" id="SignalP"/>
    </source>
</evidence>
<evidence type="ECO:0000256" key="5">
    <source>
        <dbReference type="ARBA" id="ARBA00022670"/>
    </source>
</evidence>
<sequence>MRRLVAKLSGLALVLSGTGSFARTLPNYDAYLEAKPAEPKSAKPKSAAGDTSARVSLPAAGSSAPRFIWARTTDAQKSQRAKLAKMAPEAAALSQLKDYASDFGLRSFEDAGARVTSVKLLGNARLVTLTQELGGVEVFRNNVTVLLDKGNSVVGLSGALSEHVSTSPVPERLAFKGNASAAIAAAYQDVTGTRLDASLLAQVKSARPGDRYTHFSLATYARPLEEGLRVPARARPVYYAFEDRLVPAYYVEVQSGREDSLEWDAYSYVISATDGQVLMRKNMREEAAFSYRAFADTTPPYTPHDGPAGTNASPHPDGAPTGFRPAFVPPALITLQNAPFSRNDPWLPADATVTTGNNVDAYADLVAPPRFSAGDLRPTVTAPGVFDRTMQFDMRPNINDEQIAAATTSLFFVNNWLHDWYYDSGFDESTGNAQTDNFGRGGIGGDPVLAEAQDYSGTNNANMSTPADGASPVMQMYVFNAERFATLTVTAPAEVAGSVPVGIAMDMGPQGFDLTLPAVNALDAVGPGSTDRDGCSPLTNAAEVAGKIAIIDRGGPAECSFVVKAQNAEAAGAAAVIIANNVAGAVANLGGSSRTVGIPVVLITLPDATRIRNAAGLTLHLNRTATYRPDGTVDNFIVAHEWGHYISNRLVQNAAGLTNNQGRAMGEGWADFHGLLMITRPEDIQVDSNANWMGAYGPGEFATRAISLDSAFYGIRRVAYSSDMAKNALTFRHIMNGVPLPTTAPISPSASVNAQVHNSGEIWATMLWEAYTSLLRAHPFEDAQARMKRYLVTGYMLTPAAPTYSEARNALIAAAEANDPEDAQRFWVAFAKRGMGPGAISPPRGSTTHAGVVESFKVGASLEFVALTLADDSPTGSCDRDGVLDNGETGRLVLTVINNGSVPASASTATVISPTRGITLGNNGVVTIPALGSFEQATVSVPVTLTDAAPSTVAEFIVALRDPDHANPGDVVASMAATTNYNEAPATSTTETVQSNILLLPWELETAEGGGITEQYFSFTTLDTRGLNRAFLGQAAGRPTDFWLKSPELNVAETGNLIVRFDHAYQFETGANPTIYYDGAVIELTQDGGQTWVDIGAPLYGGTLNTAAGIINNLQGRQAIVGTSAGFPNLVAATLNLGTTYAGKTVQLRFRIGTDNATGTTGWAIDNIAFTGITNTPFTSLVADTGTCFNRPPVTNAGPDLTVDERTLVTVEGSGTDADGDSLTFQWTRVSGAAVVLSGATTPTVTFTAPEVAVDSNIVLRLTVSDGTQTTSDNVTVRVRNVNRAPMVNAGLDGSADERATVTLSGSATDADNDALTYLWTQVSGTPVAIASYTTPTATFVAPEVTGDETLSFRLTVSDGKTSANDTVNVVIHPANRAPVVTATSVTVNERSTATLSAVASDADGDTLTYAWTQLTGTTVTLDNANTATATFATGEVAANAVLTFRVTVSDGAASATQDVSVDVLNVNRAPTVNAGLDGTVAARATATLSGSASDEDGDTLSYTWVQTAGTPVALSAATSAVATFTAPDLSAAETLTFRLTVSDGSVIASDTVDVQVTPSPIPNQDPVAKARIIVNGSQTSLTLDGSESSDPDGDALTYKWEQTGGPSVTLNDSTRAVLSVDVPDLEGESATFSFKLTVKDPSGASHSVTVQATAKPDEGGGCSSTGAGAPAGMLALALLSLLHRRRRVS</sequence>
<dbReference type="SMART" id="SM00736">
    <property type="entry name" value="CADG"/>
    <property type="match status" value="3"/>
</dbReference>
<dbReference type="Gene3D" id="3.50.30.30">
    <property type="match status" value="1"/>
</dbReference>
<protein>
    <submittedName>
        <fullName evidence="15">Myxococcales GC_trans_RRR domain-containing protein</fullName>
    </submittedName>
</protein>
<keyword evidence="16" id="KW-1185">Reference proteome</keyword>
<dbReference type="InterPro" id="IPR013783">
    <property type="entry name" value="Ig-like_fold"/>
</dbReference>
<dbReference type="NCBIfam" id="TIGR03901">
    <property type="entry name" value="MYXO-CTERM"/>
    <property type="match status" value="1"/>
</dbReference>
<feature type="domain" description="Dystroglycan-type cadherin-like" evidence="14">
    <location>
        <begin position="1380"/>
        <end position="1471"/>
    </location>
</feature>
<dbReference type="Gene3D" id="2.60.40.10">
    <property type="entry name" value="Immunoglobulins"/>
    <property type="match status" value="3"/>
</dbReference>
<evidence type="ECO:0000259" key="14">
    <source>
        <dbReference type="SMART" id="SM00736"/>
    </source>
</evidence>
<dbReference type="Gene3D" id="2.60.120.260">
    <property type="entry name" value="Galactose-binding domain-like"/>
    <property type="match status" value="1"/>
</dbReference>
<dbReference type="Gene3D" id="1.10.390.10">
    <property type="entry name" value="Neutral Protease Domain 2"/>
    <property type="match status" value="1"/>
</dbReference>
<dbReference type="InterPro" id="IPR003137">
    <property type="entry name" value="PA_domain"/>
</dbReference>
<evidence type="ECO:0000256" key="2">
    <source>
        <dbReference type="ARBA" id="ARBA00004613"/>
    </source>
</evidence>
<gene>
    <name evidence="15" type="ORF">SAMN05443572_103331</name>
</gene>
<dbReference type="Proteomes" id="UP000183760">
    <property type="component" value="Unassembled WGS sequence"/>
</dbReference>
<keyword evidence="5" id="KW-0645">Protease</keyword>
<evidence type="ECO:0000256" key="11">
    <source>
        <dbReference type="SAM" id="MobiDB-lite"/>
    </source>
</evidence>
<evidence type="ECO:0000313" key="15">
    <source>
        <dbReference type="EMBL" id="SET81193.1"/>
    </source>
</evidence>
<comment type="similarity">
    <text evidence="3">Belongs to the peptidase M36 family.</text>
</comment>
<keyword evidence="10" id="KW-0865">Zymogen</keyword>
<evidence type="ECO:0000256" key="3">
    <source>
        <dbReference type="ARBA" id="ARBA00006006"/>
    </source>
</evidence>
<feature type="domain" description="PKD/Chitinase" evidence="13">
    <location>
        <begin position="1570"/>
        <end position="1654"/>
    </location>
</feature>
<feature type="domain" description="PKD/Chitinase" evidence="13">
    <location>
        <begin position="1289"/>
        <end position="1375"/>
    </location>
</feature>
<evidence type="ECO:0000256" key="10">
    <source>
        <dbReference type="ARBA" id="ARBA00023145"/>
    </source>
</evidence>
<dbReference type="InterPro" id="IPR006644">
    <property type="entry name" value="Cadg"/>
</dbReference>
<dbReference type="Pfam" id="PF02225">
    <property type="entry name" value="PA"/>
    <property type="match status" value="1"/>
</dbReference>
<dbReference type="RefSeq" id="WP_245772260.1">
    <property type="nucleotide sequence ID" value="NZ_BJXR01000039.1"/>
</dbReference>
<keyword evidence="9" id="KW-0482">Metalloprotease</keyword>
<keyword evidence="8" id="KW-0862">Zinc</keyword>
<dbReference type="InterPro" id="IPR001842">
    <property type="entry name" value="Peptidase_M36"/>
</dbReference>
<proteinExistence type="inferred from homology"/>
<name>A0ABY1C978_MYXFU</name>
<evidence type="ECO:0000256" key="9">
    <source>
        <dbReference type="ARBA" id="ARBA00023049"/>
    </source>
</evidence>
<keyword evidence="4" id="KW-0964">Secreted</keyword>
<keyword evidence="7" id="KW-0378">Hydrolase</keyword>
<dbReference type="Gene3D" id="3.10.170.10">
    <property type="match status" value="1"/>
</dbReference>
<keyword evidence="6" id="KW-0479">Metal-binding</keyword>
<keyword evidence="12" id="KW-0732">Signal</keyword>
<comment type="caution">
    <text evidence="15">The sequence shown here is derived from an EMBL/GenBank/DDBJ whole genome shotgun (WGS) entry which is preliminary data.</text>
</comment>
<dbReference type="InterPro" id="IPR024038">
    <property type="entry name" value="MYXO-CTERM"/>
</dbReference>
<evidence type="ECO:0000256" key="6">
    <source>
        <dbReference type="ARBA" id="ARBA00022723"/>
    </source>
</evidence>
<dbReference type="EMBL" id="FOIB01000003">
    <property type="protein sequence ID" value="SET81193.1"/>
    <property type="molecule type" value="Genomic_DNA"/>
</dbReference>
<evidence type="ECO:0000256" key="1">
    <source>
        <dbReference type="ARBA" id="ARBA00001947"/>
    </source>
</evidence>
<comment type="subcellular location">
    <subcellularLocation>
        <location evidence="2">Secreted</location>
    </subcellularLocation>
</comment>
<dbReference type="PANTHER" id="PTHR33478">
    <property type="entry name" value="EXTRACELLULAR METALLOPROTEINASE MEP"/>
    <property type="match status" value="1"/>
</dbReference>
<dbReference type="InterPro" id="IPR022409">
    <property type="entry name" value="PKD/Chitinase_dom"/>
</dbReference>
<reference evidence="15 16" key="1">
    <citation type="submission" date="2016-10" db="EMBL/GenBank/DDBJ databases">
        <authorList>
            <person name="Varghese N."/>
            <person name="Submissions S."/>
        </authorList>
    </citation>
    <scope>NUCLEOTIDE SEQUENCE [LARGE SCALE GENOMIC DNA]</scope>
    <source>
        <strain evidence="15 16">DSM 16525</strain>
    </source>
</reference>
<dbReference type="Pfam" id="PF20773">
    <property type="entry name" value="InhA-like_MAM"/>
    <property type="match status" value="1"/>
</dbReference>
<dbReference type="SUPFAM" id="SSF55486">
    <property type="entry name" value="Metalloproteases ('zincins'), catalytic domain"/>
    <property type="match status" value="1"/>
</dbReference>
<feature type="domain" description="Dystroglycan-type cadherin-like" evidence="14">
    <location>
        <begin position="1287"/>
        <end position="1379"/>
    </location>
</feature>
<evidence type="ECO:0000259" key="13">
    <source>
        <dbReference type="SMART" id="SM00089"/>
    </source>
</evidence>
<dbReference type="InterPro" id="IPR050371">
    <property type="entry name" value="Fungal_virulence_M36"/>
</dbReference>
<dbReference type="SUPFAM" id="SSF52025">
    <property type="entry name" value="PA domain"/>
    <property type="match status" value="1"/>
</dbReference>
<dbReference type="Pfam" id="PF22352">
    <property type="entry name" value="K319L-like_PKD"/>
    <property type="match status" value="5"/>
</dbReference>
<dbReference type="InterPro" id="IPR027268">
    <property type="entry name" value="Peptidase_M4/M1_CTD_sf"/>
</dbReference>
<evidence type="ECO:0000313" key="16">
    <source>
        <dbReference type="Proteomes" id="UP000183760"/>
    </source>
</evidence>
<feature type="domain" description="PKD/Chitinase" evidence="13">
    <location>
        <begin position="1470"/>
        <end position="1560"/>
    </location>
</feature>
<feature type="domain" description="PKD/Chitinase" evidence="13">
    <location>
        <begin position="1378"/>
        <end position="1467"/>
    </location>
</feature>
<evidence type="ECO:0000256" key="4">
    <source>
        <dbReference type="ARBA" id="ARBA00022525"/>
    </source>
</evidence>